<sequence length="379" mass="43229">MKWTRFLPLVAATMLMTACASPQKPGDEEVVQGAEKKVETTKIPSIQLSDEYYKTLIPVKESASRGLVVTNLYTKYDTREVETGLMRLSQREYPTSDYFIQEGQYLAKGTVQNWLGRSNKTEEGLNPSDEGLTPEQRAMQAPMYLAHIVEQNYLTKTKDDKVTLGGISIGLALNSVYYYQKEQYGEYYEQPIDDSKLREEGRKIADEIYKRLRGRDELKNVPIVIGLYKQKANNDIIPGAYMSYSVGKADAKGLGEWTDIEEEYVLFPATDVNDEHRAINTSFDNFKRDVNKYFSNTTSVIGRGFYQNKEIKKLSLEIPIQFFGETETVGFTQFVASEIAKHFPNNILLEISINSMDGPEALIVRKPDEKVPFVHMYNE</sequence>
<dbReference type="AlphaFoldDB" id="A0A078MB23"/>
<protein>
    <submittedName>
        <fullName evidence="2">CamS sex pheromone cAM373</fullName>
    </submittedName>
</protein>
<keyword evidence="1" id="KW-0732">Signal</keyword>
<dbReference type="PATRIC" id="fig|1461583.4.peg.1522"/>
<dbReference type="CDD" id="cd13441">
    <property type="entry name" value="CamS_repeat_1"/>
    <property type="match status" value="1"/>
</dbReference>
<dbReference type="PROSITE" id="PS51257">
    <property type="entry name" value="PROKAR_LIPOPROTEIN"/>
    <property type="match status" value="1"/>
</dbReference>
<evidence type="ECO:0000313" key="2">
    <source>
        <dbReference type="EMBL" id="CEA03485.1"/>
    </source>
</evidence>
<organism evidence="2">
    <name type="scientific">Metalysinibacillus saudimassiliensis</name>
    <dbReference type="NCBI Taxonomy" id="1461583"/>
    <lineage>
        <taxon>Bacteria</taxon>
        <taxon>Bacillati</taxon>
        <taxon>Bacillota</taxon>
        <taxon>Bacilli</taxon>
        <taxon>Bacillales</taxon>
        <taxon>Caryophanaceae</taxon>
        <taxon>Metalysinibacillus</taxon>
    </lineage>
</organism>
<evidence type="ECO:0000256" key="1">
    <source>
        <dbReference type="SAM" id="SignalP"/>
    </source>
</evidence>
<name>A0A078MB23_9BACL</name>
<reference evidence="2" key="1">
    <citation type="submission" date="2014-07" db="EMBL/GenBank/DDBJ databases">
        <authorList>
            <person name="Urmite Genomes Urmite Genomes"/>
        </authorList>
    </citation>
    <scope>NUCLEOTIDE SEQUENCE</scope>
    <source>
        <strain evidence="2">13S34_air</strain>
    </source>
</reference>
<feature type="chain" id="PRO_5001741776" evidence="1">
    <location>
        <begin position="21"/>
        <end position="379"/>
    </location>
</feature>
<gene>
    <name evidence="2" type="ORF">BN1050_01583</name>
</gene>
<dbReference type="EMBL" id="LN483075">
    <property type="protein sequence ID" value="CEA03485.1"/>
    <property type="molecule type" value="Genomic_DNA"/>
</dbReference>
<dbReference type="InterPro" id="IPR011426">
    <property type="entry name" value="CamS"/>
</dbReference>
<dbReference type="Pfam" id="PF07537">
    <property type="entry name" value="CamS"/>
    <property type="match status" value="1"/>
</dbReference>
<dbReference type="CDD" id="cd13440">
    <property type="entry name" value="CamS_repeat_2"/>
    <property type="match status" value="1"/>
</dbReference>
<dbReference type="HOGENOM" id="CLU_052482_0_0_9"/>
<proteinExistence type="predicted"/>
<dbReference type="Gene3D" id="3.10.570.10">
    <property type="entry name" value="sex pheromone staph- cam373 precursor domain"/>
    <property type="match status" value="1"/>
</dbReference>
<feature type="signal peptide" evidence="1">
    <location>
        <begin position="1"/>
        <end position="20"/>
    </location>
</feature>
<accession>A0A078MB23</accession>
<dbReference type="PIRSF" id="PIRSF012509">
    <property type="entry name" value="CamS"/>
    <property type="match status" value="1"/>
</dbReference>